<protein>
    <submittedName>
        <fullName evidence="1">Uncharacterized protein</fullName>
    </submittedName>
</protein>
<evidence type="ECO:0000313" key="2">
    <source>
        <dbReference type="Proteomes" id="UP000235672"/>
    </source>
</evidence>
<dbReference type="OrthoDB" id="10480751at2759"/>
<dbReference type="STRING" id="1745343.A0A2J6PS14"/>
<proteinExistence type="predicted"/>
<reference evidence="1 2" key="1">
    <citation type="submission" date="2016-05" db="EMBL/GenBank/DDBJ databases">
        <title>A degradative enzymes factory behind the ericoid mycorrhizal symbiosis.</title>
        <authorList>
            <consortium name="DOE Joint Genome Institute"/>
            <person name="Martino E."/>
            <person name="Morin E."/>
            <person name="Grelet G."/>
            <person name="Kuo A."/>
            <person name="Kohler A."/>
            <person name="Daghino S."/>
            <person name="Barry K."/>
            <person name="Choi C."/>
            <person name="Cichocki N."/>
            <person name="Clum A."/>
            <person name="Copeland A."/>
            <person name="Hainaut M."/>
            <person name="Haridas S."/>
            <person name="Labutti K."/>
            <person name="Lindquist E."/>
            <person name="Lipzen A."/>
            <person name="Khouja H.-R."/>
            <person name="Murat C."/>
            <person name="Ohm R."/>
            <person name="Olson A."/>
            <person name="Spatafora J."/>
            <person name="Veneault-Fourrey C."/>
            <person name="Henrissat B."/>
            <person name="Grigoriev I."/>
            <person name="Martin F."/>
            <person name="Perotto S."/>
        </authorList>
    </citation>
    <scope>NUCLEOTIDE SEQUENCE [LARGE SCALE GENOMIC DNA]</scope>
    <source>
        <strain evidence="1 2">UAMH 7357</strain>
    </source>
</reference>
<dbReference type="Proteomes" id="UP000235672">
    <property type="component" value="Unassembled WGS sequence"/>
</dbReference>
<dbReference type="EMBL" id="KZ613503">
    <property type="protein sequence ID" value="PMD16825.1"/>
    <property type="molecule type" value="Genomic_DNA"/>
</dbReference>
<accession>A0A2J6PS14</accession>
<organism evidence="1 2">
    <name type="scientific">Hyaloscypha hepaticicola</name>
    <dbReference type="NCBI Taxonomy" id="2082293"/>
    <lineage>
        <taxon>Eukaryota</taxon>
        <taxon>Fungi</taxon>
        <taxon>Dikarya</taxon>
        <taxon>Ascomycota</taxon>
        <taxon>Pezizomycotina</taxon>
        <taxon>Leotiomycetes</taxon>
        <taxon>Helotiales</taxon>
        <taxon>Hyaloscyphaceae</taxon>
        <taxon>Hyaloscypha</taxon>
    </lineage>
</organism>
<dbReference type="AlphaFoldDB" id="A0A2J6PS14"/>
<keyword evidence="2" id="KW-1185">Reference proteome</keyword>
<sequence length="79" mass="8738">MPGYLEQEDSLSSGSTTILSTIPESITKSALPPSSKRHQDSKLYWMDCCQCGGRGMSRMPYPQCESCYHHQCDACDGNT</sequence>
<name>A0A2J6PS14_9HELO</name>
<evidence type="ECO:0000313" key="1">
    <source>
        <dbReference type="EMBL" id="PMD16825.1"/>
    </source>
</evidence>
<gene>
    <name evidence="1" type="ORF">NA56DRAFT_649121</name>
</gene>